<dbReference type="RefSeq" id="WP_183978193.1">
    <property type="nucleotide sequence ID" value="NZ_JACHEB010000007.1"/>
</dbReference>
<protein>
    <recommendedName>
        <fullName evidence="5">Transmembrane protein</fullName>
    </recommendedName>
</protein>
<gene>
    <name evidence="3" type="ORF">HDF14_003201</name>
</gene>
<reference evidence="3 4" key="1">
    <citation type="submission" date="2020-08" db="EMBL/GenBank/DDBJ databases">
        <title>Genomic Encyclopedia of Type Strains, Phase IV (KMG-V): Genome sequencing to study the core and pangenomes of soil and plant-associated prokaryotes.</title>
        <authorList>
            <person name="Whitman W."/>
        </authorList>
    </citation>
    <scope>NUCLEOTIDE SEQUENCE [LARGE SCALE GENOMIC DNA]</scope>
    <source>
        <strain evidence="3 4">X5P2</strain>
    </source>
</reference>
<evidence type="ECO:0000256" key="1">
    <source>
        <dbReference type="SAM" id="MobiDB-lite"/>
    </source>
</evidence>
<evidence type="ECO:0000313" key="4">
    <source>
        <dbReference type="Proteomes" id="UP000535182"/>
    </source>
</evidence>
<proteinExistence type="predicted"/>
<name>A0A9X0QG14_9BACT</name>
<feature type="region of interest" description="Disordered" evidence="1">
    <location>
        <begin position="38"/>
        <end position="60"/>
    </location>
</feature>
<accession>A0A9X0QG14</accession>
<keyword evidence="2" id="KW-0812">Transmembrane</keyword>
<evidence type="ECO:0008006" key="5">
    <source>
        <dbReference type="Google" id="ProtNLM"/>
    </source>
</evidence>
<organism evidence="3 4">
    <name type="scientific">Tunturiibacter gelidiferens</name>
    <dbReference type="NCBI Taxonomy" id="3069689"/>
    <lineage>
        <taxon>Bacteria</taxon>
        <taxon>Pseudomonadati</taxon>
        <taxon>Acidobacteriota</taxon>
        <taxon>Terriglobia</taxon>
        <taxon>Terriglobales</taxon>
        <taxon>Acidobacteriaceae</taxon>
        <taxon>Tunturiibacter</taxon>
    </lineage>
</organism>
<evidence type="ECO:0000313" key="3">
    <source>
        <dbReference type="EMBL" id="MBB5329579.1"/>
    </source>
</evidence>
<sequence>MPEDTTAVVVTVAFFVVMAAWIPLVTCCERAMRKLPERERQNERGRVVKMKRPSPTKKGSGYETAVLITMAATVCSLGLFN</sequence>
<keyword evidence="4" id="KW-1185">Reference proteome</keyword>
<dbReference type="EMBL" id="JACHEB010000007">
    <property type="protein sequence ID" value="MBB5329579.1"/>
    <property type="molecule type" value="Genomic_DNA"/>
</dbReference>
<dbReference type="AlphaFoldDB" id="A0A9X0QG14"/>
<keyword evidence="2" id="KW-0472">Membrane</keyword>
<dbReference type="Proteomes" id="UP000535182">
    <property type="component" value="Unassembled WGS sequence"/>
</dbReference>
<evidence type="ECO:0000256" key="2">
    <source>
        <dbReference type="SAM" id="Phobius"/>
    </source>
</evidence>
<comment type="caution">
    <text evidence="3">The sequence shown here is derived from an EMBL/GenBank/DDBJ whole genome shotgun (WGS) entry which is preliminary data.</text>
</comment>
<feature type="transmembrane region" description="Helical" evidence="2">
    <location>
        <begin position="6"/>
        <end position="28"/>
    </location>
</feature>
<keyword evidence="2" id="KW-1133">Transmembrane helix</keyword>
<feature type="transmembrane region" description="Helical" evidence="2">
    <location>
        <begin position="60"/>
        <end position="80"/>
    </location>
</feature>